<gene>
    <name evidence="1" type="ORF">M422DRAFT_778626</name>
</gene>
<protein>
    <submittedName>
        <fullName evidence="1">Uncharacterized protein</fullName>
    </submittedName>
</protein>
<dbReference type="Proteomes" id="UP000054279">
    <property type="component" value="Unassembled WGS sequence"/>
</dbReference>
<name>A0A0C9USM0_SPHS4</name>
<proteinExistence type="predicted"/>
<dbReference type="HOGENOM" id="CLU_2005376_0_0_1"/>
<evidence type="ECO:0000313" key="2">
    <source>
        <dbReference type="Proteomes" id="UP000054279"/>
    </source>
</evidence>
<organism evidence="1 2">
    <name type="scientific">Sphaerobolus stellatus (strain SS14)</name>
    <dbReference type="NCBI Taxonomy" id="990650"/>
    <lineage>
        <taxon>Eukaryota</taxon>
        <taxon>Fungi</taxon>
        <taxon>Dikarya</taxon>
        <taxon>Basidiomycota</taxon>
        <taxon>Agaricomycotina</taxon>
        <taxon>Agaricomycetes</taxon>
        <taxon>Phallomycetidae</taxon>
        <taxon>Geastrales</taxon>
        <taxon>Sphaerobolaceae</taxon>
        <taxon>Sphaerobolus</taxon>
    </lineage>
</organism>
<dbReference type="AlphaFoldDB" id="A0A0C9USM0"/>
<reference evidence="1 2" key="1">
    <citation type="submission" date="2014-06" db="EMBL/GenBank/DDBJ databases">
        <title>Evolutionary Origins and Diversification of the Mycorrhizal Mutualists.</title>
        <authorList>
            <consortium name="DOE Joint Genome Institute"/>
            <consortium name="Mycorrhizal Genomics Consortium"/>
            <person name="Kohler A."/>
            <person name="Kuo A."/>
            <person name="Nagy L.G."/>
            <person name="Floudas D."/>
            <person name="Copeland A."/>
            <person name="Barry K.W."/>
            <person name="Cichocki N."/>
            <person name="Veneault-Fourrey C."/>
            <person name="LaButti K."/>
            <person name="Lindquist E.A."/>
            <person name="Lipzen A."/>
            <person name="Lundell T."/>
            <person name="Morin E."/>
            <person name="Murat C."/>
            <person name="Riley R."/>
            <person name="Ohm R."/>
            <person name="Sun H."/>
            <person name="Tunlid A."/>
            <person name="Henrissat B."/>
            <person name="Grigoriev I.V."/>
            <person name="Hibbett D.S."/>
            <person name="Martin F."/>
        </authorList>
    </citation>
    <scope>NUCLEOTIDE SEQUENCE [LARGE SCALE GENOMIC DNA]</scope>
    <source>
        <strain evidence="1 2">SS14</strain>
    </source>
</reference>
<sequence>MASYRPPPAVFEVSILAVNGLSITLQAFSPLVSAAALFEKVMIVEAEAQLLSEYPMKHPRVVQYRAAHSWLPTVPVVLPGRGLFVDLDAAIEKVGRFQDYSMAKNNIAQKMDPTSAASSVTNPS</sequence>
<accession>A0A0C9USM0</accession>
<dbReference type="EMBL" id="KN837110">
    <property type="protein sequence ID" value="KIJ45838.1"/>
    <property type="molecule type" value="Genomic_DNA"/>
</dbReference>
<keyword evidence="2" id="KW-1185">Reference proteome</keyword>
<evidence type="ECO:0000313" key="1">
    <source>
        <dbReference type="EMBL" id="KIJ45838.1"/>
    </source>
</evidence>